<evidence type="ECO:0000313" key="5">
    <source>
        <dbReference type="EMBL" id="KAK9003391.1"/>
    </source>
</evidence>
<dbReference type="InterPro" id="IPR055414">
    <property type="entry name" value="LRR_R13L4/SHOC2-like"/>
</dbReference>
<dbReference type="Proteomes" id="UP001396334">
    <property type="component" value="Unassembled WGS sequence"/>
</dbReference>
<dbReference type="Pfam" id="PF23598">
    <property type="entry name" value="LRR_14"/>
    <property type="match status" value="1"/>
</dbReference>
<evidence type="ECO:0000313" key="6">
    <source>
        <dbReference type="Proteomes" id="UP001396334"/>
    </source>
</evidence>
<dbReference type="PANTHER" id="PTHR36766">
    <property type="entry name" value="PLANT BROAD-SPECTRUM MILDEW RESISTANCE PROTEIN RPW8"/>
    <property type="match status" value="1"/>
</dbReference>
<organism evidence="5 6">
    <name type="scientific">Hibiscus sabdariffa</name>
    <name type="common">roselle</name>
    <dbReference type="NCBI Taxonomy" id="183260"/>
    <lineage>
        <taxon>Eukaryota</taxon>
        <taxon>Viridiplantae</taxon>
        <taxon>Streptophyta</taxon>
        <taxon>Embryophyta</taxon>
        <taxon>Tracheophyta</taxon>
        <taxon>Spermatophyta</taxon>
        <taxon>Magnoliopsida</taxon>
        <taxon>eudicotyledons</taxon>
        <taxon>Gunneridae</taxon>
        <taxon>Pentapetalae</taxon>
        <taxon>rosids</taxon>
        <taxon>malvids</taxon>
        <taxon>Malvales</taxon>
        <taxon>Malvaceae</taxon>
        <taxon>Malvoideae</taxon>
        <taxon>Hibiscus</taxon>
    </lineage>
</organism>
<evidence type="ECO:0000256" key="2">
    <source>
        <dbReference type="ARBA" id="ARBA00022821"/>
    </source>
</evidence>
<gene>
    <name evidence="5" type="ORF">V6N11_060955</name>
</gene>
<evidence type="ECO:0000259" key="4">
    <source>
        <dbReference type="Pfam" id="PF23598"/>
    </source>
</evidence>
<dbReference type="EMBL" id="JBBPBN010000034">
    <property type="protein sequence ID" value="KAK9003391.1"/>
    <property type="molecule type" value="Genomic_DNA"/>
</dbReference>
<keyword evidence="3" id="KW-0732">Signal</keyword>
<feature type="chain" id="PRO_5045639128" description="Disease resistance R13L4/SHOC-2-like LRR domain-containing protein" evidence="3">
    <location>
        <begin position="28"/>
        <end position="285"/>
    </location>
</feature>
<accession>A0ABR2QRR2</accession>
<comment type="caution">
    <text evidence="5">The sequence shown here is derived from an EMBL/GenBank/DDBJ whole genome shotgun (WGS) entry which is preliminary data.</text>
</comment>
<dbReference type="Gene3D" id="3.80.10.10">
    <property type="entry name" value="Ribonuclease Inhibitor"/>
    <property type="match status" value="2"/>
</dbReference>
<protein>
    <recommendedName>
        <fullName evidence="4">Disease resistance R13L4/SHOC-2-like LRR domain-containing protein</fullName>
    </recommendedName>
</protein>
<reference evidence="5 6" key="1">
    <citation type="journal article" date="2024" name="G3 (Bethesda)">
        <title>Genome assembly of Hibiscus sabdariffa L. provides insights into metabolisms of medicinal natural products.</title>
        <authorList>
            <person name="Kim T."/>
        </authorList>
    </citation>
    <scope>NUCLEOTIDE SEQUENCE [LARGE SCALE GENOMIC DNA]</scope>
    <source>
        <strain evidence="5">TK-2024</strain>
        <tissue evidence="5">Old leaves</tissue>
    </source>
</reference>
<name>A0ABR2QRR2_9ROSI</name>
<proteinExistence type="predicted"/>
<keyword evidence="6" id="KW-1185">Reference proteome</keyword>
<dbReference type="InterPro" id="IPR032675">
    <property type="entry name" value="LRR_dom_sf"/>
</dbReference>
<feature type="signal peptide" evidence="3">
    <location>
        <begin position="1"/>
        <end position="27"/>
    </location>
</feature>
<keyword evidence="1" id="KW-0677">Repeat</keyword>
<evidence type="ECO:0000256" key="1">
    <source>
        <dbReference type="ARBA" id="ARBA00022737"/>
    </source>
</evidence>
<evidence type="ECO:0000256" key="3">
    <source>
        <dbReference type="SAM" id="SignalP"/>
    </source>
</evidence>
<dbReference type="SUPFAM" id="SSF52047">
    <property type="entry name" value="RNI-like"/>
    <property type="match status" value="1"/>
</dbReference>
<keyword evidence="2" id="KW-0611">Plant defense</keyword>
<sequence length="285" mass="32362">MILKQHLVHNIILQLLLIFRLSSLISSSSWSGLPNLLAHQLPHLLLDIHVYSQQISVSLSPGTCLDMKYEAKFEISTHLHIALSLLLLLLSPLLPRHLEARVSAFLKTLETLDLIYCTGLEELPKDIRYLISLRALWITRQTSLQGSGIECLASLQKLVIWGCENLKELFEDMQSLTALRTLRIVECNNLISLPQGLKCLTSLEILEIKDCMKLDLCMELELGGKEDGNLRKLFVEGLPMVESLPRWIVLGSTKTLQRLQISRLENLSKLPSWFQHLTALKDLKD</sequence>
<dbReference type="PANTHER" id="PTHR36766:SF40">
    <property type="entry name" value="DISEASE RESISTANCE PROTEIN RGA3"/>
    <property type="match status" value="1"/>
</dbReference>
<feature type="domain" description="Disease resistance R13L4/SHOC-2-like LRR" evidence="4">
    <location>
        <begin position="106"/>
        <end position="265"/>
    </location>
</feature>